<gene>
    <name evidence="17" type="ORF">psyc5s11_01010</name>
</gene>
<dbReference type="SMART" id="SM00388">
    <property type="entry name" value="HisKA"/>
    <property type="match status" value="1"/>
</dbReference>
<evidence type="ECO:0000256" key="11">
    <source>
        <dbReference type="ARBA" id="ARBA00022989"/>
    </source>
</evidence>
<evidence type="ECO:0000256" key="12">
    <source>
        <dbReference type="ARBA" id="ARBA00023012"/>
    </source>
</evidence>
<evidence type="ECO:0000259" key="16">
    <source>
        <dbReference type="PROSITE" id="PS50885"/>
    </source>
</evidence>
<comment type="subcellular location">
    <subcellularLocation>
        <location evidence="2">Cell membrane</location>
        <topology evidence="2">Multi-pass membrane protein</topology>
    </subcellularLocation>
</comment>
<feature type="transmembrane region" description="Helical" evidence="14">
    <location>
        <begin position="12"/>
        <end position="33"/>
    </location>
</feature>
<evidence type="ECO:0000256" key="14">
    <source>
        <dbReference type="SAM" id="Phobius"/>
    </source>
</evidence>
<keyword evidence="6" id="KW-0808">Transferase</keyword>
<dbReference type="EC" id="2.7.13.3" evidence="3"/>
<dbReference type="PANTHER" id="PTHR45528:SF1">
    <property type="entry name" value="SENSOR HISTIDINE KINASE CPXA"/>
    <property type="match status" value="1"/>
</dbReference>
<evidence type="ECO:0000256" key="13">
    <source>
        <dbReference type="ARBA" id="ARBA00023136"/>
    </source>
</evidence>
<evidence type="ECO:0000313" key="18">
    <source>
        <dbReference type="Proteomes" id="UP000824633"/>
    </source>
</evidence>
<evidence type="ECO:0000256" key="4">
    <source>
        <dbReference type="ARBA" id="ARBA00022475"/>
    </source>
</evidence>
<dbReference type="Pfam" id="PF00512">
    <property type="entry name" value="HisKA"/>
    <property type="match status" value="1"/>
</dbReference>
<comment type="catalytic activity">
    <reaction evidence="1">
        <text>ATP + protein L-histidine = ADP + protein N-phospho-L-histidine.</text>
        <dbReference type="EC" id="2.7.13.3"/>
    </reaction>
</comment>
<keyword evidence="10" id="KW-0067">ATP-binding</keyword>
<evidence type="ECO:0000256" key="7">
    <source>
        <dbReference type="ARBA" id="ARBA00022692"/>
    </source>
</evidence>
<dbReference type="Proteomes" id="UP000824633">
    <property type="component" value="Chromosome"/>
</dbReference>
<keyword evidence="13 14" id="KW-0472">Membrane</keyword>
<evidence type="ECO:0000313" key="17">
    <source>
        <dbReference type="EMBL" id="BCZ44034.1"/>
    </source>
</evidence>
<evidence type="ECO:0000256" key="8">
    <source>
        <dbReference type="ARBA" id="ARBA00022741"/>
    </source>
</evidence>
<sequence>MKCGSLLQKLIMTFIIILTIVLVLLAWMLSIWFRMTYFGEKRTEFEQNGEYISKVIKMYNTEKGDIEFDKLQAIVDMASVGADADIIVSDKAGSIYVYSKIKNNKTVDFYNIEVEDKSNISEKNMKILNSGKPVEYINENFTYIYPVIENNQFQGYVIMTTPLAIISKQLHRIYFIVWISALVAMLFASAVLSLVSKKILINPLAEINNVAKKFASGEVNRRVNIESKDEIGELASSFNIMAESLEKVENNRRDFISNVSHELRSPITSIKGFIAGIIDGVIPKDKEGYYLERVYSEIKRLTRLINDLLDLSTIESGKLKFNIKKININELIRLCIINNEQNIKEKEITLKVELQKEKYYVNADEDKTMQVITNLLDNAIKYCGNSGMIKISTYHKGSKVFVQIYNNGPKIGDEEIRHIWDRFYKSDKSRTNKVSTGLGLPIVRMILMQQGEEVWVKNNPHIGVTFTFSLTKYKNSKNR</sequence>
<feature type="transmembrane region" description="Helical" evidence="14">
    <location>
        <begin position="173"/>
        <end position="195"/>
    </location>
</feature>
<reference evidence="18" key="1">
    <citation type="submission" date="2021-07" db="EMBL/GenBank/DDBJ databases">
        <title>Complete genome sequencing of a Clostridium isolate.</title>
        <authorList>
            <person name="Ueki A."/>
            <person name="Tonouchi A."/>
        </authorList>
    </citation>
    <scope>NUCLEOTIDE SEQUENCE [LARGE SCALE GENOMIC DNA]</scope>
    <source>
        <strain evidence="18">C5S11</strain>
    </source>
</reference>
<proteinExistence type="predicted"/>
<feature type="domain" description="HAMP" evidence="16">
    <location>
        <begin position="198"/>
        <end position="250"/>
    </location>
</feature>
<evidence type="ECO:0000256" key="5">
    <source>
        <dbReference type="ARBA" id="ARBA00022553"/>
    </source>
</evidence>
<dbReference type="SUPFAM" id="SSF47384">
    <property type="entry name" value="Homodimeric domain of signal transducing histidine kinase"/>
    <property type="match status" value="1"/>
</dbReference>
<keyword evidence="7 14" id="KW-0812">Transmembrane</keyword>
<dbReference type="InterPro" id="IPR036890">
    <property type="entry name" value="HATPase_C_sf"/>
</dbReference>
<dbReference type="CDD" id="cd00082">
    <property type="entry name" value="HisKA"/>
    <property type="match status" value="1"/>
</dbReference>
<feature type="domain" description="Histidine kinase" evidence="15">
    <location>
        <begin position="258"/>
        <end position="474"/>
    </location>
</feature>
<dbReference type="SMART" id="SM00387">
    <property type="entry name" value="HATPase_c"/>
    <property type="match status" value="1"/>
</dbReference>
<dbReference type="Pfam" id="PF02518">
    <property type="entry name" value="HATPase_c"/>
    <property type="match status" value="1"/>
</dbReference>
<dbReference type="SUPFAM" id="SSF158472">
    <property type="entry name" value="HAMP domain-like"/>
    <property type="match status" value="1"/>
</dbReference>
<keyword evidence="8" id="KW-0547">Nucleotide-binding</keyword>
<evidence type="ECO:0000256" key="6">
    <source>
        <dbReference type="ARBA" id="ARBA00022679"/>
    </source>
</evidence>
<dbReference type="Gene3D" id="1.10.287.130">
    <property type="match status" value="1"/>
</dbReference>
<dbReference type="Gene3D" id="6.10.340.10">
    <property type="match status" value="1"/>
</dbReference>
<dbReference type="InterPro" id="IPR003661">
    <property type="entry name" value="HisK_dim/P_dom"/>
</dbReference>
<name>A0ABM7SWJ2_9CLOT</name>
<dbReference type="PANTHER" id="PTHR45528">
    <property type="entry name" value="SENSOR HISTIDINE KINASE CPXA"/>
    <property type="match status" value="1"/>
</dbReference>
<dbReference type="InterPro" id="IPR036097">
    <property type="entry name" value="HisK_dim/P_sf"/>
</dbReference>
<dbReference type="EMBL" id="AP024849">
    <property type="protein sequence ID" value="BCZ44034.1"/>
    <property type="molecule type" value="Genomic_DNA"/>
</dbReference>
<keyword evidence="18" id="KW-1185">Reference proteome</keyword>
<evidence type="ECO:0000256" key="10">
    <source>
        <dbReference type="ARBA" id="ARBA00022840"/>
    </source>
</evidence>
<dbReference type="PROSITE" id="PS50109">
    <property type="entry name" value="HIS_KIN"/>
    <property type="match status" value="1"/>
</dbReference>
<keyword evidence="11 14" id="KW-1133">Transmembrane helix</keyword>
<dbReference type="SUPFAM" id="SSF55874">
    <property type="entry name" value="ATPase domain of HSP90 chaperone/DNA topoisomerase II/histidine kinase"/>
    <property type="match status" value="1"/>
</dbReference>
<evidence type="ECO:0000256" key="9">
    <source>
        <dbReference type="ARBA" id="ARBA00022777"/>
    </source>
</evidence>
<accession>A0ABM7SWJ2</accession>
<protein>
    <recommendedName>
        <fullName evidence="3">histidine kinase</fullName>
        <ecNumber evidence="3">2.7.13.3</ecNumber>
    </recommendedName>
</protein>
<dbReference type="Gene3D" id="3.30.565.10">
    <property type="entry name" value="Histidine kinase-like ATPase, C-terminal domain"/>
    <property type="match status" value="1"/>
</dbReference>
<dbReference type="InterPro" id="IPR003660">
    <property type="entry name" value="HAMP_dom"/>
</dbReference>
<dbReference type="Pfam" id="PF00672">
    <property type="entry name" value="HAMP"/>
    <property type="match status" value="1"/>
</dbReference>
<keyword evidence="5" id="KW-0597">Phosphoprotein</keyword>
<dbReference type="SMART" id="SM00304">
    <property type="entry name" value="HAMP"/>
    <property type="match status" value="1"/>
</dbReference>
<dbReference type="CDD" id="cd06225">
    <property type="entry name" value="HAMP"/>
    <property type="match status" value="1"/>
</dbReference>
<keyword evidence="12" id="KW-0902">Two-component regulatory system</keyword>
<keyword evidence="9 17" id="KW-0418">Kinase</keyword>
<organism evidence="17 18">
    <name type="scientific">Clostridium gelidum</name>
    <dbReference type="NCBI Taxonomy" id="704125"/>
    <lineage>
        <taxon>Bacteria</taxon>
        <taxon>Bacillati</taxon>
        <taxon>Bacillota</taxon>
        <taxon>Clostridia</taxon>
        <taxon>Eubacteriales</taxon>
        <taxon>Clostridiaceae</taxon>
        <taxon>Clostridium</taxon>
    </lineage>
</organism>
<evidence type="ECO:0000256" key="1">
    <source>
        <dbReference type="ARBA" id="ARBA00000085"/>
    </source>
</evidence>
<dbReference type="InterPro" id="IPR050398">
    <property type="entry name" value="HssS/ArlS-like"/>
</dbReference>
<dbReference type="PROSITE" id="PS50885">
    <property type="entry name" value="HAMP"/>
    <property type="match status" value="1"/>
</dbReference>
<dbReference type="RefSeq" id="WP_224035751.1">
    <property type="nucleotide sequence ID" value="NZ_AP024849.1"/>
</dbReference>
<dbReference type="InterPro" id="IPR003594">
    <property type="entry name" value="HATPase_dom"/>
</dbReference>
<dbReference type="InterPro" id="IPR005467">
    <property type="entry name" value="His_kinase_dom"/>
</dbReference>
<evidence type="ECO:0000259" key="15">
    <source>
        <dbReference type="PROSITE" id="PS50109"/>
    </source>
</evidence>
<evidence type="ECO:0000256" key="3">
    <source>
        <dbReference type="ARBA" id="ARBA00012438"/>
    </source>
</evidence>
<dbReference type="GO" id="GO:0016301">
    <property type="term" value="F:kinase activity"/>
    <property type="evidence" value="ECO:0007669"/>
    <property type="project" value="UniProtKB-KW"/>
</dbReference>
<evidence type="ECO:0000256" key="2">
    <source>
        <dbReference type="ARBA" id="ARBA00004651"/>
    </source>
</evidence>
<keyword evidence="4" id="KW-1003">Cell membrane</keyword>